<evidence type="ECO:0000313" key="2">
    <source>
        <dbReference type="Proteomes" id="UP000004070"/>
    </source>
</evidence>
<protein>
    <submittedName>
        <fullName evidence="1">Uncharacterized protein</fullName>
    </submittedName>
</protein>
<dbReference type="Proteomes" id="UP000004070">
    <property type="component" value="Unassembled WGS sequence"/>
</dbReference>
<evidence type="ECO:0000313" key="1">
    <source>
        <dbReference type="EMBL" id="EEE17761.1"/>
    </source>
</evidence>
<name>B9CL99_LANR4</name>
<sequence>MLFLSAILATCEVNPSTCDVLLATCDVLFCFKTGGCEVHLARKPVFSP</sequence>
<gene>
    <name evidence="1" type="ORF">ATORI0001_0813</name>
</gene>
<organism evidence="1 2">
    <name type="scientific">Lancefieldella rimae (strain ATCC 49626 / DSM 7090 / CCUG 31168 / NBRC 15546 / VPI D140H-11A)</name>
    <name type="common">Atopobium rimae</name>
    <dbReference type="NCBI Taxonomy" id="553184"/>
    <lineage>
        <taxon>Bacteria</taxon>
        <taxon>Bacillati</taxon>
        <taxon>Actinomycetota</taxon>
        <taxon>Coriobacteriia</taxon>
        <taxon>Coriobacteriales</taxon>
        <taxon>Atopobiaceae</taxon>
        <taxon>Lancefieldella</taxon>
    </lineage>
</organism>
<comment type="caution">
    <text evidence="1">The sequence shown here is derived from an EMBL/GenBank/DDBJ whole genome shotgun (WGS) entry which is preliminary data.</text>
</comment>
<proteinExistence type="predicted"/>
<reference evidence="1 2" key="1">
    <citation type="submission" date="2009-01" db="EMBL/GenBank/DDBJ databases">
        <authorList>
            <person name="Madupu R."/>
            <person name="Sebastian Y."/>
            <person name="Durkin A.S."/>
            <person name="Torralba M."/>
            <person name="Methe B."/>
            <person name="Sutton G.G."/>
            <person name="Strausberg R.L."/>
            <person name="Nelson K.E."/>
        </authorList>
    </citation>
    <scope>NUCLEOTIDE SEQUENCE [LARGE SCALE GENOMIC DNA]</scope>
    <source>
        <strain evidence="1 2">ATCC 49626</strain>
    </source>
</reference>
<dbReference type="AlphaFoldDB" id="B9CL99"/>
<dbReference type="EMBL" id="ACFE01000001">
    <property type="protein sequence ID" value="EEE17761.1"/>
    <property type="molecule type" value="Genomic_DNA"/>
</dbReference>
<accession>B9CL99</accession>